<dbReference type="STRING" id="161896.UL81_05575"/>
<dbReference type="InterPro" id="IPR007829">
    <property type="entry name" value="TM2"/>
</dbReference>
<dbReference type="KEGG" id="ccj:UL81_05575"/>
<dbReference type="OrthoDB" id="2004788at2"/>
<reference evidence="6 7" key="1">
    <citation type="journal article" date="2015" name="Genome Announc.">
        <title>Complete Genome Sequence of Corynebacterium camporealensis DSM 44610, Isolated from the Milk of a Manchega Sheep with Subclinical Mastitis.</title>
        <authorList>
            <person name="Ruckert C."/>
            <person name="Albersmeier A."/>
            <person name="Winkler A."/>
            <person name="Tauch A."/>
        </authorList>
    </citation>
    <scope>NUCLEOTIDE SEQUENCE [LARGE SCALE GENOMIC DNA]</scope>
    <source>
        <strain evidence="6 7">DSM 44610</strain>
    </source>
</reference>
<dbReference type="HOGENOM" id="CLU_081297_10_0_11"/>
<evidence type="ECO:0000256" key="1">
    <source>
        <dbReference type="ARBA" id="ARBA00004141"/>
    </source>
</evidence>
<evidence type="ECO:0000256" key="2">
    <source>
        <dbReference type="ARBA" id="ARBA00022692"/>
    </source>
</evidence>
<protein>
    <submittedName>
        <fullName evidence="6">Putative membrane protein</fullName>
    </submittedName>
</protein>
<evidence type="ECO:0000256" key="4">
    <source>
        <dbReference type="ARBA" id="ARBA00023136"/>
    </source>
</evidence>
<dbReference type="PATRIC" id="fig|161896.4.peg.1095"/>
<keyword evidence="4" id="KW-0472">Membrane</keyword>
<dbReference type="AlphaFoldDB" id="A0A0F6QY68"/>
<sequence>MSYQNTVPQYQQSKSWIATMLLCFFLGTFGIHNFYLGNRLRGICQLVLNGVGWLFSFILIGYPMLWLLWAWVLVEFVLIILRTGGYGSDSDGVPLR</sequence>
<keyword evidence="2" id="KW-0812">Transmembrane</keyword>
<evidence type="ECO:0000256" key="3">
    <source>
        <dbReference type="ARBA" id="ARBA00022989"/>
    </source>
</evidence>
<accession>A0A0F6QY68</accession>
<organism evidence="6 7">
    <name type="scientific">Corynebacterium camporealensis</name>
    <dbReference type="NCBI Taxonomy" id="161896"/>
    <lineage>
        <taxon>Bacteria</taxon>
        <taxon>Bacillati</taxon>
        <taxon>Actinomycetota</taxon>
        <taxon>Actinomycetes</taxon>
        <taxon>Mycobacteriales</taxon>
        <taxon>Corynebacteriaceae</taxon>
        <taxon>Corynebacterium</taxon>
    </lineage>
</organism>
<feature type="domain" description="TM2" evidence="5">
    <location>
        <begin position="12"/>
        <end position="59"/>
    </location>
</feature>
<evidence type="ECO:0000313" key="7">
    <source>
        <dbReference type="Proteomes" id="UP000033566"/>
    </source>
</evidence>
<dbReference type="GO" id="GO:0016020">
    <property type="term" value="C:membrane"/>
    <property type="evidence" value="ECO:0007669"/>
    <property type="project" value="UniProtKB-SubCell"/>
</dbReference>
<dbReference type="EMBL" id="CP011311">
    <property type="protein sequence ID" value="AKE39083.1"/>
    <property type="molecule type" value="Genomic_DNA"/>
</dbReference>
<comment type="subcellular location">
    <subcellularLocation>
        <location evidence="1">Membrane</location>
        <topology evidence="1">Multi-pass membrane protein</topology>
    </subcellularLocation>
</comment>
<dbReference type="Proteomes" id="UP000033566">
    <property type="component" value="Chromosome"/>
</dbReference>
<evidence type="ECO:0000259" key="5">
    <source>
        <dbReference type="Pfam" id="PF05154"/>
    </source>
</evidence>
<proteinExistence type="predicted"/>
<dbReference type="RefSeq" id="WP_046453366.1">
    <property type="nucleotide sequence ID" value="NZ_CP011311.1"/>
</dbReference>
<evidence type="ECO:0000313" key="6">
    <source>
        <dbReference type="EMBL" id="AKE39083.1"/>
    </source>
</evidence>
<dbReference type="Pfam" id="PF05154">
    <property type="entry name" value="TM2"/>
    <property type="match status" value="1"/>
</dbReference>
<gene>
    <name evidence="6" type="ORF">UL81_05575</name>
</gene>
<keyword evidence="7" id="KW-1185">Reference proteome</keyword>
<name>A0A0F6QY68_9CORY</name>
<keyword evidence="3" id="KW-1133">Transmembrane helix</keyword>